<organism evidence="1 2">
    <name type="scientific">Sphingobium fuliginis (strain ATCC 27551)</name>
    <dbReference type="NCBI Taxonomy" id="336203"/>
    <lineage>
        <taxon>Bacteria</taxon>
        <taxon>Pseudomonadati</taxon>
        <taxon>Pseudomonadota</taxon>
        <taxon>Alphaproteobacteria</taxon>
        <taxon>Sphingomonadales</taxon>
        <taxon>Sphingomonadaceae</taxon>
        <taxon>Sphingobium</taxon>
    </lineage>
</organism>
<dbReference type="Proteomes" id="UP000221538">
    <property type="component" value="Unassembled WGS sequence"/>
</dbReference>
<dbReference type="AlphaFoldDB" id="A0A292ZH43"/>
<evidence type="ECO:0000313" key="1">
    <source>
        <dbReference type="EMBL" id="GAY22163.1"/>
    </source>
</evidence>
<evidence type="ECO:0000313" key="2">
    <source>
        <dbReference type="Proteomes" id="UP000221538"/>
    </source>
</evidence>
<gene>
    <name evidence="1" type="ORF">SFOMI_2718</name>
</gene>
<proteinExistence type="predicted"/>
<reference evidence="1 2" key="2">
    <citation type="journal article" date="2013" name="Environ. Sci. Technol.">
        <title>The 4-tert-butylphenol-utilizing bacterium Sphingobium fuliginis OMI can degrade bisphenols via phenolic ring hydroxylation and meta-cleavage pathway.</title>
        <authorList>
            <person name="Ogata Y."/>
            <person name="Goda S."/>
            <person name="Toyama T."/>
            <person name="Sei K."/>
            <person name="Ike M."/>
        </authorList>
    </citation>
    <scope>NUCLEOTIDE SEQUENCE [LARGE SCALE GENOMIC DNA]</scope>
    <source>
        <strain evidence="1 2">OMI</strain>
    </source>
</reference>
<comment type="caution">
    <text evidence="1">The sequence shown here is derived from an EMBL/GenBank/DDBJ whole genome shotgun (WGS) entry which is preliminary data.</text>
</comment>
<accession>A0A292ZH43</accession>
<dbReference type="RefSeq" id="WP_099186061.1">
    <property type="nucleotide sequence ID" value="NZ_BEWI01000032.1"/>
</dbReference>
<name>A0A292ZH43_SPHSA</name>
<dbReference type="EMBL" id="BEWI01000032">
    <property type="protein sequence ID" value="GAY22163.1"/>
    <property type="molecule type" value="Genomic_DNA"/>
</dbReference>
<protein>
    <submittedName>
        <fullName evidence="1">Uncharacterized protein</fullName>
    </submittedName>
</protein>
<sequence>MADFCSAVDKEWLSRIPDFAIRPEAQIEVNKRVVATVNMMPLVWTPRAKAGRPPAQPVMHA</sequence>
<reference evidence="1 2" key="1">
    <citation type="journal article" date="2013" name="Biodegradation">
        <title>Occurrence of 4-tert-butylphenol (4-t-BP) biodegradation in an aquatic sample caused by the presence of Spirodela polyrrhiza and isolation of a 4-t-BP-utilizing bacterium.</title>
        <authorList>
            <person name="Ogata Y."/>
            <person name="Toyama T."/>
            <person name="Yu N."/>
            <person name="Wang X."/>
            <person name="Sei K."/>
            <person name="Ike M."/>
        </authorList>
    </citation>
    <scope>NUCLEOTIDE SEQUENCE [LARGE SCALE GENOMIC DNA]</scope>
    <source>
        <strain evidence="1 2">OMI</strain>
    </source>
</reference>